<dbReference type="Proteomes" id="UP000276295">
    <property type="component" value="Unassembled WGS sequence"/>
</dbReference>
<dbReference type="AlphaFoldDB" id="A0A3A5JXB1"/>
<comment type="caution">
    <text evidence="2">The sequence shown here is derived from an EMBL/GenBank/DDBJ whole genome shotgun (WGS) entry which is preliminary data.</text>
</comment>
<dbReference type="EMBL" id="QZWH01000004">
    <property type="protein sequence ID" value="RJT27488.1"/>
    <property type="molecule type" value="Genomic_DNA"/>
</dbReference>
<name>A0A3A5JXB1_9ENTR</name>
<dbReference type="InterPro" id="IPR013243">
    <property type="entry name" value="SCA7_dom"/>
</dbReference>
<reference evidence="2 3" key="1">
    <citation type="submission" date="2018-09" db="EMBL/GenBank/DDBJ databases">
        <title>Draft genome sequence of Buttiauxella izardii CCUG 35510T.</title>
        <authorList>
            <person name="Salva-Serra F."/>
            <person name="Marathe N."/>
            <person name="Moore E."/>
            <person name="Stadler-Svensson L."/>
            <person name="Engstrom-Jakobsson H."/>
        </authorList>
    </citation>
    <scope>NUCLEOTIDE SEQUENCE [LARGE SCALE GENOMIC DNA]</scope>
    <source>
        <strain evidence="2 3">CCUG 35510</strain>
    </source>
</reference>
<gene>
    <name evidence="2" type="ORF">D6029_02510</name>
</gene>
<accession>A0A3A5JXB1</accession>
<organism evidence="2 3">
    <name type="scientific">Buttiauxella izardii</name>
    <dbReference type="NCBI Taxonomy" id="82991"/>
    <lineage>
        <taxon>Bacteria</taxon>
        <taxon>Pseudomonadati</taxon>
        <taxon>Pseudomonadota</taxon>
        <taxon>Gammaproteobacteria</taxon>
        <taxon>Enterobacterales</taxon>
        <taxon>Enterobacteriaceae</taxon>
        <taxon>Buttiauxella</taxon>
    </lineage>
</organism>
<protein>
    <recommendedName>
        <fullName evidence="1">SCA7 domain-containing protein</fullName>
    </recommendedName>
</protein>
<evidence type="ECO:0000313" key="3">
    <source>
        <dbReference type="Proteomes" id="UP000276295"/>
    </source>
</evidence>
<keyword evidence="3" id="KW-1185">Reference proteome</keyword>
<proteinExistence type="predicted"/>
<feature type="domain" description="SCA7" evidence="1">
    <location>
        <begin position="9"/>
        <end position="39"/>
    </location>
</feature>
<evidence type="ECO:0000313" key="2">
    <source>
        <dbReference type="EMBL" id="RJT27488.1"/>
    </source>
</evidence>
<dbReference type="Pfam" id="PF08313">
    <property type="entry name" value="SCA7"/>
    <property type="match status" value="1"/>
</dbReference>
<sequence>MSVLHRLERKRYFFFTSHCGVIQKMNCCRSQTCHAHSITLTPR</sequence>
<evidence type="ECO:0000259" key="1">
    <source>
        <dbReference type="Pfam" id="PF08313"/>
    </source>
</evidence>